<keyword evidence="3" id="KW-0812">Transmembrane</keyword>
<comment type="caution">
    <text evidence="5">The sequence shown here is derived from an EMBL/GenBank/DDBJ whole genome shotgun (WGS) entry which is preliminary data.</text>
</comment>
<feature type="region of interest" description="Disordered" evidence="2">
    <location>
        <begin position="1262"/>
        <end position="1299"/>
    </location>
</feature>
<dbReference type="PANTHER" id="PTHR37813">
    <property type="entry name" value="FELS-2 PROPHAGE PROTEIN"/>
    <property type="match status" value="1"/>
</dbReference>
<accession>A0A7U9KYV8</accession>
<keyword evidence="1" id="KW-1188">Viral release from host cell</keyword>
<evidence type="ECO:0000256" key="2">
    <source>
        <dbReference type="SAM" id="MobiDB-lite"/>
    </source>
</evidence>
<feature type="domain" description="Phage tail tape measure protein" evidence="4">
    <location>
        <begin position="351"/>
        <end position="550"/>
    </location>
</feature>
<reference evidence="5 6" key="1">
    <citation type="submission" date="2018-11" db="EMBL/GenBank/DDBJ databases">
        <title>Whole genome sequence of Streptomyces chrestomyceticus NBRC 13444(T).</title>
        <authorList>
            <person name="Komaki H."/>
            <person name="Tamura T."/>
        </authorList>
    </citation>
    <scope>NUCLEOTIDE SEQUENCE [LARGE SCALE GENOMIC DNA]</scope>
    <source>
        <strain evidence="5 6">NBRC 13444</strain>
    </source>
</reference>
<dbReference type="PANTHER" id="PTHR37813:SF1">
    <property type="entry name" value="FELS-2 PROPHAGE PROTEIN"/>
    <property type="match status" value="1"/>
</dbReference>
<dbReference type="NCBIfam" id="TIGR01760">
    <property type="entry name" value="tape_meas_TP901"/>
    <property type="match status" value="1"/>
</dbReference>
<dbReference type="InterPro" id="IPR010090">
    <property type="entry name" value="Phage_tape_meas"/>
</dbReference>
<dbReference type="Pfam" id="PF10145">
    <property type="entry name" value="PhageMin_Tail"/>
    <property type="match status" value="1"/>
</dbReference>
<dbReference type="OrthoDB" id="2183194at2"/>
<organism evidence="5 6">
    <name type="scientific">Streptomyces chrestomyceticus JCM 4735</name>
    <dbReference type="NCBI Taxonomy" id="1306181"/>
    <lineage>
        <taxon>Bacteria</taxon>
        <taxon>Bacillati</taxon>
        <taxon>Actinomycetota</taxon>
        <taxon>Actinomycetes</taxon>
        <taxon>Kitasatosporales</taxon>
        <taxon>Streptomycetaceae</taxon>
        <taxon>Streptomyces</taxon>
    </lineage>
</organism>
<dbReference type="RefSeq" id="WP_125047259.1">
    <property type="nucleotide sequence ID" value="NZ_BHZC01000001.1"/>
</dbReference>
<feature type="transmembrane region" description="Helical" evidence="3">
    <location>
        <begin position="643"/>
        <end position="665"/>
    </location>
</feature>
<evidence type="ECO:0000313" key="5">
    <source>
        <dbReference type="EMBL" id="GCD37934.1"/>
    </source>
</evidence>
<name>A0A7U9KYV8_9ACTN</name>
<evidence type="ECO:0000256" key="3">
    <source>
        <dbReference type="SAM" id="Phobius"/>
    </source>
</evidence>
<evidence type="ECO:0000313" key="6">
    <source>
        <dbReference type="Proteomes" id="UP000287830"/>
    </source>
</evidence>
<dbReference type="GeneID" id="95624522"/>
<sequence>MADRTVRVVLTGTVTPYQAAMRQAARVTQQTAGQIAASARAGTQRAQASLTSMARAAQVQSGRASAAVDRMAQRASASMSRMAGRGVAAFSPISAASSRAAAQVSARWQAATQTVQSRIARTAAAARTGGALMGAGLASGADRVALRWNAALTATQARFPRLAALATAAGSRAAAGLSAGAGAVASRWSAASSAVAARWQAAMAAVGRGAAAVQGAAGAGAAAVSARWSAAAGAVAARWRATSAAVTGSMAAARAAAGSAAGWVAARWSAAAAATGRALGSMHLAAVAAGAGIMGVATNGTRALKAVRVASLGLVGAFVAAALAAANFEKGMSEVRAVTDGSAAEMRQLSQAALDAGNATKYSASQAANAEAELARAGVSTADIIGGALKGSLDLAASGQLELGESAIISAQAMNAFGLEGKDVAHIADVISAGAGKSATNVHDMGMAFRQSALLANQTGLSLEDTVGTLAMFAQNALTGSDAGTSLKTMLQRLTPQSNEAQAAMDAVGFSAYDSQGNFVGLSEMAQRLHDSFGQLTPEARNSAFATIFGSDAVRAATILYQAGAIGVDTWRKAVSDSGYATRVAATMTDNLAGDYERLKSALETGLISSGSAANGVLRGMAQALTSAVNWYNQLSPSAQRSVTAVVGIVGAVGLAGSALLLMLPRIMAVRRELVAMGLTAARARAAMMMLGKVGLVVGALAAVKFGVDALGRKLLEAPPNVTKLTNSLVDLAVRGKAAGEVSKAFGKDLDGFGDAVKRITDPEGLTAFTDALGKVPLIGGEAGGLTEAKDKVKALDDALTQLVQSGSQDVAQKAFARLAAEAEKQGVSTAKVKELLPQYADALTGVDTQSKLSAQGQKQLGDAAAMTKDEFEDQRSEAEKLTDALNALNGVNISAGQDEIAFQASLHSLTEAVKDNGHSLDVTSEKGRAVKSAFLDAAKAAMTHAQSVAEQKGSVAAGNAVLEQNIAALKRTMRAAGFTEPQIRQLTAAYAQLPSSKTTDIKANTTKAIQDLQQVQNKVRNTKGKEIPMRALTGAAEAALKRLGFKVTHMKDGSVRVSVPPGPPSAQVARIQSVINGLQGRTVTVSIFKTTYVDEVKRNTYGPYADGYRYGRARGGPVPGYAGGGDVQAFPQGGYVRGPGTSTSDSILGLFAAGPAMVSDTEYVVRASAVRRYGLPLLDALNTERLPKFAQGGVPGFAGGGFTYQPTGGVVMTGEGGDPKARYDKELQDLKDAWKNLTDAMADARKKAADLKAAEQNLAKVRRGKHTARQLDAAEERVGKARSAKRSADAKVRQERKDVNAADKALGLPSGAKPPTTFSLKAYQTQLNKSLAATNWWRRQLDVIAKRGGQDIRELLEGMGSEGYALVEQLAKASDKQFKDIVGKLQKVGGVAKATLADFTKQLDSSTSKSQQFASDLQSLAARGFGDLAAQLAAQGDATAMDLAHQAVTGKASDVAAANKAVGKNGKVLTGEELSASLTVLAALRSKAGAGIADVIGAGVDFSTLKTLVPKMLSQINKLPDIYKSTFLKQWAGQGGVTAMARGGILTRPTAVLAAEAGKVESWIPVDGSARSQGLLTRTAGLMGYQLVPAGRYGAARAEPSTVVREVARHTTVNLNGAKQSTAAQAADIARHLAFVG</sequence>
<evidence type="ECO:0000259" key="4">
    <source>
        <dbReference type="Pfam" id="PF10145"/>
    </source>
</evidence>
<protein>
    <submittedName>
        <fullName evidence="5">Phage tail tape measure protein</fullName>
    </submittedName>
</protein>
<dbReference type="Proteomes" id="UP000287830">
    <property type="component" value="Unassembled WGS sequence"/>
</dbReference>
<feature type="transmembrane region" description="Helical" evidence="3">
    <location>
        <begin position="686"/>
        <end position="708"/>
    </location>
</feature>
<evidence type="ECO:0000256" key="1">
    <source>
        <dbReference type="ARBA" id="ARBA00022612"/>
    </source>
</evidence>
<feature type="compositionally biased region" description="Basic and acidic residues" evidence="2">
    <location>
        <begin position="1287"/>
        <end position="1299"/>
    </location>
</feature>
<keyword evidence="3" id="KW-0472">Membrane</keyword>
<proteinExistence type="predicted"/>
<gene>
    <name evidence="5" type="ORF">OEIGOIKO_05744</name>
</gene>
<dbReference type="EMBL" id="BHZC01000001">
    <property type="protein sequence ID" value="GCD37934.1"/>
    <property type="molecule type" value="Genomic_DNA"/>
</dbReference>
<keyword evidence="3" id="KW-1133">Transmembrane helix</keyword>